<evidence type="ECO:0000256" key="1">
    <source>
        <dbReference type="SAM" id="MobiDB-lite"/>
    </source>
</evidence>
<dbReference type="InterPro" id="IPR047187">
    <property type="entry name" value="SF1_C_Upf1"/>
</dbReference>
<dbReference type="PANTHER" id="PTHR10887">
    <property type="entry name" value="DNA2/NAM7 HELICASE FAMILY"/>
    <property type="match status" value="1"/>
</dbReference>
<dbReference type="Proteomes" id="UP000827721">
    <property type="component" value="Unassembled WGS sequence"/>
</dbReference>
<dbReference type="InterPro" id="IPR041679">
    <property type="entry name" value="DNA2/NAM7-like_C"/>
</dbReference>
<evidence type="ECO:0000259" key="2">
    <source>
        <dbReference type="Pfam" id="PF13087"/>
    </source>
</evidence>
<gene>
    <name evidence="3" type="ORF">JRO89_XS11G0090500</name>
</gene>
<feature type="domain" description="DNA2/NAM7 helicase-like C-terminal" evidence="2">
    <location>
        <begin position="1"/>
        <end position="78"/>
    </location>
</feature>
<dbReference type="SUPFAM" id="SSF52540">
    <property type="entry name" value="P-loop containing nucleoside triphosphate hydrolases"/>
    <property type="match status" value="1"/>
</dbReference>
<feature type="compositionally biased region" description="Basic and acidic residues" evidence="1">
    <location>
        <begin position="162"/>
        <end position="174"/>
    </location>
</feature>
<evidence type="ECO:0000313" key="3">
    <source>
        <dbReference type="EMBL" id="KAH7557260.1"/>
    </source>
</evidence>
<dbReference type="PANTHER" id="PTHR10887:SF515">
    <property type="entry name" value="P-LOOP CONTAINING NUCLEOSIDE TRIPHOSPHATE HYDROLASES SUPERFAMILY PROTEIN"/>
    <property type="match status" value="1"/>
</dbReference>
<accession>A0ABQ8HF50</accession>
<name>A0ABQ8HF50_9ROSI</name>
<keyword evidence="4" id="KW-1185">Reference proteome</keyword>
<feature type="region of interest" description="Disordered" evidence="1">
    <location>
        <begin position="144"/>
        <end position="174"/>
    </location>
</feature>
<dbReference type="Pfam" id="PF13087">
    <property type="entry name" value="AAA_12"/>
    <property type="match status" value="1"/>
</dbReference>
<dbReference type="CDD" id="cd18808">
    <property type="entry name" value="SF1_C_Upf1"/>
    <property type="match status" value="1"/>
</dbReference>
<comment type="caution">
    <text evidence="3">The sequence shown here is derived from an EMBL/GenBank/DDBJ whole genome shotgun (WGS) entry which is preliminary data.</text>
</comment>
<protein>
    <recommendedName>
        <fullName evidence="2">DNA2/NAM7 helicase-like C-terminal domain-containing protein</fullName>
    </recommendedName>
</protein>
<sequence>MSPHTVQAIAIEDTLGHKDENFDGFTVKVKSVDRFQGGEEDIIIISTVRSNIGGSIGSLSKPQRINVALTRDRHCLWIFRILRPPTPVPPSHPPPHFFFFFRPASSCCLPSSSLRPCLLLVSSIQLTRSLSSLAGVVRRGRNNMNRGNEYNDIDSLFSNGENKNHDDSMSRKNG</sequence>
<dbReference type="InterPro" id="IPR027417">
    <property type="entry name" value="P-loop_NTPase"/>
</dbReference>
<evidence type="ECO:0000313" key="4">
    <source>
        <dbReference type="Proteomes" id="UP000827721"/>
    </source>
</evidence>
<proteinExistence type="predicted"/>
<organism evidence="3 4">
    <name type="scientific">Xanthoceras sorbifolium</name>
    <dbReference type="NCBI Taxonomy" id="99658"/>
    <lineage>
        <taxon>Eukaryota</taxon>
        <taxon>Viridiplantae</taxon>
        <taxon>Streptophyta</taxon>
        <taxon>Embryophyta</taxon>
        <taxon>Tracheophyta</taxon>
        <taxon>Spermatophyta</taxon>
        <taxon>Magnoliopsida</taxon>
        <taxon>eudicotyledons</taxon>
        <taxon>Gunneridae</taxon>
        <taxon>Pentapetalae</taxon>
        <taxon>rosids</taxon>
        <taxon>malvids</taxon>
        <taxon>Sapindales</taxon>
        <taxon>Sapindaceae</taxon>
        <taxon>Xanthoceroideae</taxon>
        <taxon>Xanthoceras</taxon>
    </lineage>
</organism>
<reference evidence="3 4" key="1">
    <citation type="submission" date="2021-02" db="EMBL/GenBank/DDBJ databases">
        <title>Plant Genome Project.</title>
        <authorList>
            <person name="Zhang R.-G."/>
        </authorList>
    </citation>
    <scope>NUCLEOTIDE SEQUENCE [LARGE SCALE GENOMIC DNA]</scope>
    <source>
        <tissue evidence="3">Leaves</tissue>
    </source>
</reference>
<dbReference type="InterPro" id="IPR045055">
    <property type="entry name" value="DNA2/NAM7-like"/>
</dbReference>
<dbReference type="EMBL" id="JAFEMO010000011">
    <property type="protein sequence ID" value="KAH7557260.1"/>
    <property type="molecule type" value="Genomic_DNA"/>
</dbReference>
<dbReference type="Gene3D" id="3.40.50.300">
    <property type="entry name" value="P-loop containing nucleotide triphosphate hydrolases"/>
    <property type="match status" value="1"/>
</dbReference>